<dbReference type="EMBL" id="CM009750">
    <property type="protein sequence ID" value="PUZ73242.1"/>
    <property type="molecule type" value="Genomic_DNA"/>
</dbReference>
<dbReference type="Gramene" id="PUZ73242">
    <property type="protein sequence ID" value="PUZ73242"/>
    <property type="gene ID" value="GQ55_2G458700"/>
</dbReference>
<accession>A0A2T7EZJ6</accession>
<dbReference type="AlphaFoldDB" id="A0A2T7EZJ6"/>
<keyword evidence="3" id="KW-1185">Reference proteome</keyword>
<evidence type="ECO:0000313" key="3">
    <source>
        <dbReference type="Proteomes" id="UP000244336"/>
    </source>
</evidence>
<feature type="region of interest" description="Disordered" evidence="1">
    <location>
        <begin position="1"/>
        <end position="77"/>
    </location>
</feature>
<reference evidence="2 3" key="1">
    <citation type="submission" date="2018-04" db="EMBL/GenBank/DDBJ databases">
        <title>WGS assembly of Panicum hallii var. hallii HAL2.</title>
        <authorList>
            <person name="Lovell J."/>
            <person name="Jenkins J."/>
            <person name="Lowry D."/>
            <person name="Mamidi S."/>
            <person name="Sreedasyam A."/>
            <person name="Weng X."/>
            <person name="Barry K."/>
            <person name="Bonette J."/>
            <person name="Campitelli B."/>
            <person name="Daum C."/>
            <person name="Gordon S."/>
            <person name="Gould B."/>
            <person name="Lipzen A."/>
            <person name="MacQueen A."/>
            <person name="Palacio-Mejia J."/>
            <person name="Plott C."/>
            <person name="Shakirov E."/>
            <person name="Shu S."/>
            <person name="Yoshinaga Y."/>
            <person name="Zane M."/>
            <person name="Rokhsar D."/>
            <person name="Grimwood J."/>
            <person name="Schmutz J."/>
            <person name="Juenger T."/>
        </authorList>
    </citation>
    <scope>NUCLEOTIDE SEQUENCE [LARGE SCALE GENOMIC DNA]</scope>
    <source>
        <strain evidence="3">cv. HAL2</strain>
    </source>
</reference>
<dbReference type="Proteomes" id="UP000244336">
    <property type="component" value="Chromosome 2"/>
</dbReference>
<evidence type="ECO:0000313" key="2">
    <source>
        <dbReference type="EMBL" id="PUZ73242.1"/>
    </source>
</evidence>
<organism evidence="2 3">
    <name type="scientific">Panicum hallii var. hallii</name>
    <dbReference type="NCBI Taxonomy" id="1504633"/>
    <lineage>
        <taxon>Eukaryota</taxon>
        <taxon>Viridiplantae</taxon>
        <taxon>Streptophyta</taxon>
        <taxon>Embryophyta</taxon>
        <taxon>Tracheophyta</taxon>
        <taxon>Spermatophyta</taxon>
        <taxon>Magnoliopsida</taxon>
        <taxon>Liliopsida</taxon>
        <taxon>Poales</taxon>
        <taxon>Poaceae</taxon>
        <taxon>PACMAD clade</taxon>
        <taxon>Panicoideae</taxon>
        <taxon>Panicodae</taxon>
        <taxon>Paniceae</taxon>
        <taxon>Panicinae</taxon>
        <taxon>Panicum</taxon>
        <taxon>Panicum sect. Panicum</taxon>
    </lineage>
</organism>
<proteinExistence type="predicted"/>
<gene>
    <name evidence="2" type="ORF">GQ55_2G458700</name>
</gene>
<name>A0A2T7EZJ6_9POAL</name>
<evidence type="ECO:0000256" key="1">
    <source>
        <dbReference type="SAM" id="MobiDB-lite"/>
    </source>
</evidence>
<sequence>MPLRGPWPAGDDEADSANKSKPPVGASCERYSGHPLHPSPSISRRGRLKAVRRGGDNDAQGWGTAARRAKDGGAQGRWERATAARRAESAFGPLSGFWC</sequence>
<protein>
    <submittedName>
        <fullName evidence="2">Uncharacterized protein</fullName>
    </submittedName>
</protein>